<reference evidence="8" key="2">
    <citation type="submission" date="2025-08" db="UniProtKB">
        <authorList>
            <consortium name="Ensembl"/>
        </authorList>
    </citation>
    <scope>IDENTIFICATION</scope>
</reference>
<dbReference type="PANTHER" id="PTHR11633">
    <property type="entry name" value="PLATELET-DERIVED GROWTH FACTOR"/>
    <property type="match status" value="1"/>
</dbReference>
<dbReference type="GO" id="GO:0030335">
    <property type="term" value="P:positive regulation of cell migration"/>
    <property type="evidence" value="ECO:0007669"/>
    <property type="project" value="TreeGrafter"/>
</dbReference>
<evidence type="ECO:0000313" key="9">
    <source>
        <dbReference type="Proteomes" id="UP000694402"/>
    </source>
</evidence>
<evidence type="ECO:0000256" key="5">
    <source>
        <dbReference type="SAM" id="MobiDB-lite"/>
    </source>
</evidence>
<dbReference type="GeneID" id="112240982"/>
<dbReference type="KEGG" id="otw:112240982"/>
<evidence type="ECO:0000256" key="6">
    <source>
        <dbReference type="SAM" id="SignalP"/>
    </source>
</evidence>
<dbReference type="SMART" id="SM00141">
    <property type="entry name" value="PDGF"/>
    <property type="match status" value="1"/>
</dbReference>
<feature type="signal peptide" evidence="6">
    <location>
        <begin position="1"/>
        <end position="23"/>
    </location>
</feature>
<dbReference type="InterPro" id="IPR000072">
    <property type="entry name" value="PDGF/VEGF_dom"/>
</dbReference>
<comment type="similarity">
    <text evidence="1 4">Belongs to the PDGF/VEGF growth factor family.</text>
</comment>
<feature type="region of interest" description="Disordered" evidence="5">
    <location>
        <begin position="417"/>
        <end position="622"/>
    </location>
</feature>
<feature type="compositionally biased region" description="Basic residues" evidence="5">
    <location>
        <begin position="534"/>
        <end position="556"/>
    </location>
</feature>
<dbReference type="Ensembl" id="ENSOTST00005134874.1">
    <property type="protein sequence ID" value="ENSOTSP00005136672.1"/>
    <property type="gene ID" value="ENSOTSG00005062175.1"/>
</dbReference>
<accession>A0AAZ3R521</accession>
<feature type="chain" id="PRO_5044263268" description="Platelet-derived growth factor (PDGF) family profile domain-containing protein" evidence="6">
    <location>
        <begin position="24"/>
        <end position="622"/>
    </location>
</feature>
<reference evidence="8" key="3">
    <citation type="submission" date="2025-09" db="UniProtKB">
        <authorList>
            <consortium name="Ensembl"/>
        </authorList>
    </citation>
    <scope>IDENTIFICATION</scope>
</reference>
<dbReference type="AlphaFoldDB" id="A0AAZ3R521"/>
<dbReference type="InterPro" id="IPR023581">
    <property type="entry name" value="PD_growth_factor_CS"/>
</dbReference>
<keyword evidence="2 4" id="KW-0339">Growth factor</keyword>
<keyword evidence="6" id="KW-0732">Signal</keyword>
<organism evidence="8 9">
    <name type="scientific">Oncorhynchus tshawytscha</name>
    <name type="common">Chinook salmon</name>
    <name type="synonym">Salmo tshawytscha</name>
    <dbReference type="NCBI Taxonomy" id="74940"/>
    <lineage>
        <taxon>Eukaryota</taxon>
        <taxon>Metazoa</taxon>
        <taxon>Chordata</taxon>
        <taxon>Craniata</taxon>
        <taxon>Vertebrata</taxon>
        <taxon>Euteleostomi</taxon>
        <taxon>Actinopterygii</taxon>
        <taxon>Neopterygii</taxon>
        <taxon>Teleostei</taxon>
        <taxon>Protacanthopterygii</taxon>
        <taxon>Salmoniformes</taxon>
        <taxon>Salmonidae</taxon>
        <taxon>Salmoninae</taxon>
        <taxon>Oncorhynchus</taxon>
    </lineage>
</organism>
<dbReference type="PROSITE" id="PS50278">
    <property type="entry name" value="PDGF_2"/>
    <property type="match status" value="1"/>
</dbReference>
<dbReference type="CDD" id="cd00135">
    <property type="entry name" value="PDGF"/>
    <property type="match status" value="1"/>
</dbReference>
<feature type="region of interest" description="Disordered" evidence="5">
    <location>
        <begin position="265"/>
        <end position="356"/>
    </location>
</feature>
<keyword evidence="9" id="KW-1185">Reference proteome</keyword>
<dbReference type="GO" id="GO:0048008">
    <property type="term" value="P:platelet-derived growth factor receptor signaling pathway"/>
    <property type="evidence" value="ECO:0007669"/>
    <property type="project" value="TreeGrafter"/>
</dbReference>
<feature type="compositionally biased region" description="Basic and acidic residues" evidence="5">
    <location>
        <begin position="480"/>
        <end position="493"/>
    </location>
</feature>
<feature type="domain" description="Platelet-derived growth factor (PDGF) family profile" evidence="7">
    <location>
        <begin position="77"/>
        <end position="180"/>
    </location>
</feature>
<dbReference type="GO" id="GO:0008284">
    <property type="term" value="P:positive regulation of cell population proliferation"/>
    <property type="evidence" value="ECO:0007669"/>
    <property type="project" value="TreeGrafter"/>
</dbReference>
<sequence length="622" mass="70708">MNSWVLLLAALAAGCLRFGSAEGDPLPLSLVELVRTSPISSIEDLQQLLEQETDSQEVEPDEPSANEIHSNDTRGRYRRNLVDAQPAQQAVCKVRTEVMEVTRAMLDRRNANFLLWPPCVEVQRCSGCCNTRMLQCVPTVTQTRYLQVTRIQYIDKRPHYDKAVISVEDHASCRCQTHPSATAAARSTSLPLLPPTHPQTPSLSKEDLHRHDNMKANQRFHVYDRGQLERQWQDKYSLSHTQPRTHTQTHPMAGAGTQVVTHTQPHTHTQTHPMAGSGTQVGTHTQPQTHTQTHPMAGSETQVGTHTDTHTQMGPSHELPIGHGSGYEGGRGEERGSQTPHRTHTDTQPNTGERQHIDNTERTQEIGRQQQLQQYYQQQQYLQQQRQYQQQQQQHQQHQQQQYQPYSQEPELRTQYKHNAPQSDSSGPPDTKQPANHKPELVHSNTEPTDDNDSSTEVANRDALKDTEVTSQGQAATEVTNHRKEDDKERHSQTELSNQEQRHSESTNQGDSVTEEESRKKLLELLQRELGQKQQHHPPHPHLPHQDHHHPHHRQSRTQTTTTQRPVPPTLSSSRAPGWSPSTPSPPPKPPQGPFRPALPRGRRRRKHRSRISKAALRTMIM</sequence>
<feature type="compositionally biased region" description="Low complexity" evidence="5">
    <location>
        <begin position="283"/>
        <end position="295"/>
    </location>
</feature>
<dbReference type="PANTHER" id="PTHR11633:SF15">
    <property type="entry name" value="ADENYLATE CYCLASE, TERMINAL-DIFFERENTIATION SPECIFIC"/>
    <property type="match status" value="1"/>
</dbReference>
<dbReference type="GO" id="GO:0016020">
    <property type="term" value="C:membrane"/>
    <property type="evidence" value="ECO:0007669"/>
    <property type="project" value="InterPro"/>
</dbReference>
<feature type="region of interest" description="Disordered" evidence="5">
    <location>
        <begin position="51"/>
        <end position="75"/>
    </location>
</feature>
<dbReference type="GO" id="GO:0070374">
    <property type="term" value="P:positive regulation of ERK1 and ERK2 cascade"/>
    <property type="evidence" value="ECO:0007669"/>
    <property type="project" value="TreeGrafter"/>
</dbReference>
<evidence type="ECO:0000256" key="1">
    <source>
        <dbReference type="ARBA" id="ARBA00006686"/>
    </source>
</evidence>
<dbReference type="RefSeq" id="XP_042173649.1">
    <property type="nucleotide sequence ID" value="XM_042317715.1"/>
</dbReference>
<keyword evidence="3" id="KW-0497">Mitogen</keyword>
<evidence type="ECO:0000313" key="8">
    <source>
        <dbReference type="Ensembl" id="ENSOTSP00005136672.1"/>
    </source>
</evidence>
<dbReference type="GO" id="GO:0005615">
    <property type="term" value="C:extracellular space"/>
    <property type="evidence" value="ECO:0007669"/>
    <property type="project" value="TreeGrafter"/>
</dbReference>
<evidence type="ECO:0000256" key="3">
    <source>
        <dbReference type="ARBA" id="ARBA00023246"/>
    </source>
</evidence>
<dbReference type="GeneTree" id="ENSGT00940000157367"/>
<dbReference type="GO" id="GO:0008083">
    <property type="term" value="F:growth factor activity"/>
    <property type="evidence" value="ECO:0007669"/>
    <property type="project" value="UniProtKB-KW"/>
</dbReference>
<dbReference type="GO" id="GO:0051897">
    <property type="term" value="P:positive regulation of phosphatidylinositol 3-kinase/protein kinase B signal transduction"/>
    <property type="evidence" value="ECO:0007669"/>
    <property type="project" value="TreeGrafter"/>
</dbReference>
<dbReference type="Proteomes" id="UP000694402">
    <property type="component" value="Unassembled WGS sequence"/>
</dbReference>
<gene>
    <name evidence="8" type="primary">LOC112240982</name>
</gene>
<evidence type="ECO:0000259" key="7">
    <source>
        <dbReference type="PROSITE" id="PS50278"/>
    </source>
</evidence>
<dbReference type="PROSITE" id="PS00249">
    <property type="entry name" value="PDGF_1"/>
    <property type="match status" value="1"/>
</dbReference>
<proteinExistence type="inferred from homology"/>
<dbReference type="FunFam" id="2.10.90.10:FF:000041">
    <property type="entry name" value="Platelet-derived growth factor beta polypeptide b"/>
    <property type="match status" value="1"/>
</dbReference>
<evidence type="ECO:0000256" key="2">
    <source>
        <dbReference type="ARBA" id="ARBA00023030"/>
    </source>
</evidence>
<feature type="compositionally biased region" description="Polar residues" evidence="5">
    <location>
        <begin position="299"/>
        <end position="314"/>
    </location>
</feature>
<dbReference type="GO" id="GO:0005161">
    <property type="term" value="F:platelet-derived growth factor receptor binding"/>
    <property type="evidence" value="ECO:0007669"/>
    <property type="project" value="TreeGrafter"/>
</dbReference>
<dbReference type="GO" id="GO:0051781">
    <property type="term" value="P:positive regulation of cell division"/>
    <property type="evidence" value="ECO:0007669"/>
    <property type="project" value="UniProtKB-KW"/>
</dbReference>
<name>A0AAZ3R521_ONCTS</name>
<feature type="region of interest" description="Disordered" evidence="5">
    <location>
        <begin position="184"/>
        <end position="206"/>
    </location>
</feature>
<protein>
    <recommendedName>
        <fullName evidence="7">Platelet-derived growth factor (PDGF) family profile domain-containing protein</fullName>
    </recommendedName>
</protein>
<feature type="compositionally biased region" description="Basic and acidic residues" evidence="5">
    <location>
        <begin position="459"/>
        <end position="468"/>
    </location>
</feature>
<feature type="compositionally biased region" description="Polar residues" evidence="5">
    <location>
        <begin position="469"/>
        <end position="479"/>
    </location>
</feature>
<reference evidence="9" key="1">
    <citation type="journal article" date="2018" name="PLoS ONE">
        <title>Chinook salmon (Oncorhynchus tshawytscha) genome and transcriptome.</title>
        <authorList>
            <person name="Christensen K.A."/>
            <person name="Leong J.S."/>
            <person name="Sakhrani D."/>
            <person name="Biagi C.A."/>
            <person name="Minkley D.R."/>
            <person name="Withler R.E."/>
            <person name="Rondeau E.B."/>
            <person name="Koop B.F."/>
            <person name="Devlin R.H."/>
        </authorList>
    </citation>
    <scope>NUCLEOTIDE SEQUENCE [LARGE SCALE GENOMIC DNA]</scope>
</reference>
<feature type="compositionally biased region" description="Basic and acidic residues" evidence="5">
    <location>
        <begin position="516"/>
        <end position="531"/>
    </location>
</feature>
<feature type="compositionally biased region" description="Acidic residues" evidence="5">
    <location>
        <begin position="51"/>
        <end position="64"/>
    </location>
</feature>
<feature type="compositionally biased region" description="Pro residues" evidence="5">
    <location>
        <begin position="583"/>
        <end position="594"/>
    </location>
</feature>
<feature type="compositionally biased region" description="Basic residues" evidence="5">
    <location>
        <begin position="601"/>
        <end position="612"/>
    </location>
</feature>
<dbReference type="Pfam" id="PF00341">
    <property type="entry name" value="PDGF"/>
    <property type="match status" value="1"/>
</dbReference>
<evidence type="ECO:0000256" key="4">
    <source>
        <dbReference type="RuleBase" id="RU003818"/>
    </source>
</evidence>